<comment type="caution">
    <text evidence="3">The sequence shown here is derived from an EMBL/GenBank/DDBJ whole genome shotgun (WGS) entry which is preliminary data.</text>
</comment>
<evidence type="ECO:0000259" key="2">
    <source>
        <dbReference type="Pfam" id="PF26222"/>
    </source>
</evidence>
<feature type="compositionally biased region" description="Gly residues" evidence="1">
    <location>
        <begin position="1"/>
        <end position="11"/>
    </location>
</feature>
<dbReference type="RefSeq" id="WP_371163668.1">
    <property type="nucleotide sequence ID" value="NZ_JBEDNX010000022.1"/>
</dbReference>
<protein>
    <recommendedName>
        <fullName evidence="2">DUF8048 domain-containing protein</fullName>
    </recommendedName>
</protein>
<organism evidence="3 4">
    <name type="scientific">Halorubrum miltondacostae</name>
    <dbReference type="NCBI Taxonomy" id="3076378"/>
    <lineage>
        <taxon>Archaea</taxon>
        <taxon>Methanobacteriati</taxon>
        <taxon>Methanobacteriota</taxon>
        <taxon>Stenosarchaea group</taxon>
        <taxon>Halobacteria</taxon>
        <taxon>Halobacteriales</taxon>
        <taxon>Haloferacaceae</taxon>
        <taxon>Halorubrum</taxon>
    </lineage>
</organism>
<proteinExistence type="predicted"/>
<dbReference type="Pfam" id="PF26222">
    <property type="entry name" value="DUF8048"/>
    <property type="match status" value="1"/>
</dbReference>
<gene>
    <name evidence="3" type="ORF">ABNG04_17885</name>
</gene>
<dbReference type="EMBL" id="JBEDNY010000010">
    <property type="protein sequence ID" value="MEZ3165695.1"/>
    <property type="molecule type" value="Genomic_DNA"/>
</dbReference>
<dbReference type="InterPro" id="IPR058361">
    <property type="entry name" value="DUF8048"/>
</dbReference>
<sequence>MSDDGLTGGSGDDSDDAATGDSGDGADDDREVGSYPIGGTALVKATALASVPAGRLPALLARVQADLGPRIEAYRRRYERVAAESDREAFLVEPDHWDDVADRIGLAGRERDAVVRAHEATVERIGSVCGRREEFETALEIRSCVVIGVGEDAAGDERTD</sequence>
<evidence type="ECO:0000313" key="3">
    <source>
        <dbReference type="EMBL" id="MEZ3165695.1"/>
    </source>
</evidence>
<feature type="domain" description="DUF8048" evidence="2">
    <location>
        <begin position="36"/>
        <end position="148"/>
    </location>
</feature>
<name>A0ABD5MDG6_9EURY</name>
<reference evidence="3 4" key="1">
    <citation type="submission" date="2024-06" db="EMBL/GenBank/DDBJ databases">
        <title>Halorubrum miltondacostae sp. nov., a potential PHA producer isolated from an inland solar saltern in Rio Maior, Portugal.</title>
        <authorList>
            <person name="Albuquerque L."/>
            <person name="Viver T."/>
            <person name="Barroso C."/>
            <person name="Claudino R."/>
            <person name="Galvan M."/>
            <person name="Simoes G."/>
            <person name="Lobo Da Cunha A."/>
            <person name="Egas C."/>
        </authorList>
    </citation>
    <scope>NUCLEOTIDE SEQUENCE [LARGE SCALE GENOMIC DNA]</scope>
    <source>
        <strain evidence="3 4">RMP-11</strain>
    </source>
</reference>
<feature type="compositionally biased region" description="Acidic residues" evidence="1">
    <location>
        <begin position="12"/>
        <end position="30"/>
    </location>
</feature>
<evidence type="ECO:0000256" key="1">
    <source>
        <dbReference type="SAM" id="MobiDB-lite"/>
    </source>
</evidence>
<dbReference type="AlphaFoldDB" id="A0ABD5MDG6"/>
<keyword evidence="4" id="KW-1185">Reference proteome</keyword>
<feature type="region of interest" description="Disordered" evidence="1">
    <location>
        <begin position="1"/>
        <end position="36"/>
    </location>
</feature>
<dbReference type="Proteomes" id="UP001567572">
    <property type="component" value="Unassembled WGS sequence"/>
</dbReference>
<evidence type="ECO:0000313" key="4">
    <source>
        <dbReference type="Proteomes" id="UP001567572"/>
    </source>
</evidence>
<accession>A0ABD5MDG6</accession>